<feature type="domain" description="TPM" evidence="3">
    <location>
        <begin position="45"/>
        <end position="169"/>
    </location>
</feature>
<dbReference type="Proteomes" id="UP000625316">
    <property type="component" value="Unassembled WGS sequence"/>
</dbReference>
<dbReference type="PANTHER" id="PTHR30373">
    <property type="entry name" value="UPF0603 PROTEIN YGCG"/>
    <property type="match status" value="1"/>
</dbReference>
<feature type="compositionally biased region" description="Gly residues" evidence="1">
    <location>
        <begin position="279"/>
        <end position="296"/>
    </location>
</feature>
<gene>
    <name evidence="4" type="ORF">IQ266_18370</name>
</gene>
<name>A0A928VNB8_9CYAN</name>
<organism evidence="4 5">
    <name type="scientific">Romeriopsis navalis LEGE 11480</name>
    <dbReference type="NCBI Taxonomy" id="2777977"/>
    <lineage>
        <taxon>Bacteria</taxon>
        <taxon>Bacillati</taxon>
        <taxon>Cyanobacteriota</taxon>
        <taxon>Cyanophyceae</taxon>
        <taxon>Leptolyngbyales</taxon>
        <taxon>Leptolyngbyaceae</taxon>
        <taxon>Romeriopsis</taxon>
        <taxon>Romeriopsis navalis</taxon>
    </lineage>
</organism>
<protein>
    <submittedName>
        <fullName evidence="4">TPM domain-containing protein</fullName>
    </submittedName>
</protein>
<sequence>MICQKNRFLVVLWATIVATWLMTTVSMAVPVNSVPNPLKTQNSWVSDTANMLSPQTENRLNQMIDQFEVETGGQIAVVTVANTKPSVSPNKFATELFNKWKIGQAGKNNGILLLISRDDQRTEIKPGKGLSRSLTPQRSRQILKQYVTPKFKRKQFDAGTIAAIEQIIQTVQQPTRSVTSSGPASAQSSGTVTGWMAVVLGVVTILLFPLLMFGVPILLVVLAMKGKLSTPSRYSSSSDHDYASDYGSSSYDSDSYDSDSDSYDSDSSSSDSGSYDSGGDFGGGSADYDSGGGDSW</sequence>
<evidence type="ECO:0000259" key="3">
    <source>
        <dbReference type="Pfam" id="PF04536"/>
    </source>
</evidence>
<keyword evidence="2" id="KW-0812">Transmembrane</keyword>
<keyword evidence="2" id="KW-1133">Transmembrane helix</keyword>
<dbReference type="EMBL" id="JADEXQ010000073">
    <property type="protein sequence ID" value="MBE9031701.1"/>
    <property type="molecule type" value="Genomic_DNA"/>
</dbReference>
<keyword evidence="5" id="KW-1185">Reference proteome</keyword>
<reference evidence="4" key="1">
    <citation type="submission" date="2020-10" db="EMBL/GenBank/DDBJ databases">
        <authorList>
            <person name="Castelo-Branco R."/>
            <person name="Eusebio N."/>
            <person name="Adriana R."/>
            <person name="Vieira A."/>
            <person name="Brugerolle De Fraissinette N."/>
            <person name="Rezende De Castro R."/>
            <person name="Schneider M.P."/>
            <person name="Vasconcelos V."/>
            <person name="Leao P.N."/>
        </authorList>
    </citation>
    <scope>NUCLEOTIDE SEQUENCE</scope>
    <source>
        <strain evidence="4">LEGE 11480</strain>
    </source>
</reference>
<dbReference type="AlphaFoldDB" id="A0A928VNB8"/>
<evidence type="ECO:0000313" key="5">
    <source>
        <dbReference type="Proteomes" id="UP000625316"/>
    </source>
</evidence>
<dbReference type="PANTHER" id="PTHR30373:SF2">
    <property type="entry name" value="UPF0603 PROTEIN YGCG"/>
    <property type="match status" value="1"/>
</dbReference>
<accession>A0A928VNB8</accession>
<proteinExistence type="predicted"/>
<feature type="region of interest" description="Disordered" evidence="1">
    <location>
        <begin position="230"/>
        <end position="296"/>
    </location>
</feature>
<evidence type="ECO:0000313" key="4">
    <source>
        <dbReference type="EMBL" id="MBE9031701.1"/>
    </source>
</evidence>
<feature type="compositionally biased region" description="Low complexity" evidence="1">
    <location>
        <begin position="244"/>
        <end position="253"/>
    </location>
</feature>
<dbReference type="Gene3D" id="3.10.310.50">
    <property type="match status" value="1"/>
</dbReference>
<feature type="compositionally biased region" description="Low complexity" evidence="1">
    <location>
        <begin position="265"/>
        <end position="278"/>
    </location>
</feature>
<feature type="compositionally biased region" description="Acidic residues" evidence="1">
    <location>
        <begin position="254"/>
        <end position="264"/>
    </location>
</feature>
<keyword evidence="2" id="KW-0472">Membrane</keyword>
<evidence type="ECO:0000256" key="2">
    <source>
        <dbReference type="SAM" id="Phobius"/>
    </source>
</evidence>
<feature type="transmembrane region" description="Helical" evidence="2">
    <location>
        <begin position="195"/>
        <end position="223"/>
    </location>
</feature>
<dbReference type="InterPro" id="IPR007621">
    <property type="entry name" value="TPM_dom"/>
</dbReference>
<evidence type="ECO:0000256" key="1">
    <source>
        <dbReference type="SAM" id="MobiDB-lite"/>
    </source>
</evidence>
<comment type="caution">
    <text evidence="4">The sequence shown here is derived from an EMBL/GenBank/DDBJ whole genome shotgun (WGS) entry which is preliminary data.</text>
</comment>
<dbReference type="Pfam" id="PF04536">
    <property type="entry name" value="TPM_phosphatase"/>
    <property type="match status" value="1"/>
</dbReference>